<gene>
    <name evidence="2" type="ORF">O181_070603</name>
</gene>
<protein>
    <submittedName>
        <fullName evidence="2">Uncharacterized protein</fullName>
    </submittedName>
</protein>
<accession>A0A9Q3I7F0</accession>
<evidence type="ECO:0000256" key="1">
    <source>
        <dbReference type="SAM" id="MobiDB-lite"/>
    </source>
</evidence>
<dbReference type="EMBL" id="AVOT02036399">
    <property type="protein sequence ID" value="MBW0530888.1"/>
    <property type="molecule type" value="Genomic_DNA"/>
</dbReference>
<sequence>MDPPNPPELAPTNSNRHSEKKGRQALSVHLHQQMNPLTPNRQSYPKKYPLVSGDADQHNGRHPTAYNPFPVQPSHHLQRIGGIIPMATVRSNPTSANIHHYGLQPPPPLLEPNWISPHPHPGSTGKPTTINLTWANHITLKLLPVTQVQLNNHSLDHHPILTKITPPNSVPRTPEKHLSMHLKNLDPTRFLNTIRINLPPDDFPTTGNPTSSIDETAQKNTETLMTAYTSQGKWVTTNPARSKPWWNKEQLNELIKARN</sequence>
<feature type="region of interest" description="Disordered" evidence="1">
    <location>
        <begin position="1"/>
        <end position="25"/>
    </location>
</feature>
<keyword evidence="3" id="KW-1185">Reference proteome</keyword>
<proteinExistence type="predicted"/>
<reference evidence="2" key="1">
    <citation type="submission" date="2021-03" db="EMBL/GenBank/DDBJ databases">
        <title>Draft genome sequence of rust myrtle Austropuccinia psidii MF-1, a brazilian biotype.</title>
        <authorList>
            <person name="Quecine M.C."/>
            <person name="Pachon D.M.R."/>
            <person name="Bonatelli M.L."/>
            <person name="Correr F.H."/>
            <person name="Franceschini L.M."/>
            <person name="Leite T.F."/>
            <person name="Margarido G.R.A."/>
            <person name="Almeida C.A."/>
            <person name="Ferrarezi J.A."/>
            <person name="Labate C.A."/>
        </authorList>
    </citation>
    <scope>NUCLEOTIDE SEQUENCE</scope>
    <source>
        <strain evidence="2">MF-1</strain>
    </source>
</reference>
<comment type="caution">
    <text evidence="2">The sequence shown here is derived from an EMBL/GenBank/DDBJ whole genome shotgun (WGS) entry which is preliminary data.</text>
</comment>
<organism evidence="2 3">
    <name type="scientific">Austropuccinia psidii MF-1</name>
    <dbReference type="NCBI Taxonomy" id="1389203"/>
    <lineage>
        <taxon>Eukaryota</taxon>
        <taxon>Fungi</taxon>
        <taxon>Dikarya</taxon>
        <taxon>Basidiomycota</taxon>
        <taxon>Pucciniomycotina</taxon>
        <taxon>Pucciniomycetes</taxon>
        <taxon>Pucciniales</taxon>
        <taxon>Sphaerophragmiaceae</taxon>
        <taxon>Austropuccinia</taxon>
    </lineage>
</organism>
<dbReference type="Proteomes" id="UP000765509">
    <property type="component" value="Unassembled WGS sequence"/>
</dbReference>
<evidence type="ECO:0000313" key="2">
    <source>
        <dbReference type="EMBL" id="MBW0530888.1"/>
    </source>
</evidence>
<name>A0A9Q3I7F0_9BASI</name>
<dbReference type="AlphaFoldDB" id="A0A9Q3I7F0"/>
<evidence type="ECO:0000313" key="3">
    <source>
        <dbReference type="Proteomes" id="UP000765509"/>
    </source>
</evidence>